<dbReference type="AlphaFoldDB" id="A0A6G1EBH1"/>
<feature type="compositionally biased region" description="Acidic residues" evidence="1">
    <location>
        <begin position="25"/>
        <end position="38"/>
    </location>
</feature>
<dbReference type="Proteomes" id="UP000479710">
    <property type="component" value="Unassembled WGS sequence"/>
</dbReference>
<reference evidence="2 3" key="1">
    <citation type="submission" date="2019-11" db="EMBL/GenBank/DDBJ databases">
        <title>Whole genome sequence of Oryza granulata.</title>
        <authorList>
            <person name="Li W."/>
        </authorList>
    </citation>
    <scope>NUCLEOTIDE SEQUENCE [LARGE SCALE GENOMIC DNA]</scope>
    <source>
        <strain evidence="3">cv. Menghai</strain>
        <tissue evidence="2">Leaf</tissue>
    </source>
</reference>
<sequence length="57" mass="6422">MAETESDDGYSTTPEHDSRQSDSDPNYEEIDEAEDDSNNEAVFDTLKSLMPTNKVIH</sequence>
<keyword evidence="3" id="KW-1185">Reference proteome</keyword>
<feature type="non-terminal residue" evidence="2">
    <location>
        <position position="57"/>
    </location>
</feature>
<evidence type="ECO:0000256" key="1">
    <source>
        <dbReference type="SAM" id="MobiDB-lite"/>
    </source>
</evidence>
<organism evidence="2 3">
    <name type="scientific">Oryza meyeriana var. granulata</name>
    <dbReference type="NCBI Taxonomy" id="110450"/>
    <lineage>
        <taxon>Eukaryota</taxon>
        <taxon>Viridiplantae</taxon>
        <taxon>Streptophyta</taxon>
        <taxon>Embryophyta</taxon>
        <taxon>Tracheophyta</taxon>
        <taxon>Spermatophyta</taxon>
        <taxon>Magnoliopsida</taxon>
        <taxon>Liliopsida</taxon>
        <taxon>Poales</taxon>
        <taxon>Poaceae</taxon>
        <taxon>BOP clade</taxon>
        <taxon>Oryzoideae</taxon>
        <taxon>Oryzeae</taxon>
        <taxon>Oryzinae</taxon>
        <taxon>Oryza</taxon>
        <taxon>Oryza meyeriana</taxon>
    </lineage>
</organism>
<name>A0A6G1EBH1_9ORYZ</name>
<protein>
    <submittedName>
        <fullName evidence="2">Uncharacterized protein</fullName>
    </submittedName>
</protein>
<evidence type="ECO:0000313" key="2">
    <source>
        <dbReference type="EMBL" id="KAF0921804.1"/>
    </source>
</evidence>
<feature type="region of interest" description="Disordered" evidence="1">
    <location>
        <begin position="1"/>
        <end position="57"/>
    </location>
</feature>
<comment type="caution">
    <text evidence="2">The sequence shown here is derived from an EMBL/GenBank/DDBJ whole genome shotgun (WGS) entry which is preliminary data.</text>
</comment>
<gene>
    <name evidence="2" type="ORF">E2562_020098</name>
</gene>
<dbReference type="EMBL" id="SPHZ02000004">
    <property type="protein sequence ID" value="KAF0921804.1"/>
    <property type="molecule type" value="Genomic_DNA"/>
</dbReference>
<accession>A0A6G1EBH1</accession>
<proteinExistence type="predicted"/>
<evidence type="ECO:0000313" key="3">
    <source>
        <dbReference type="Proteomes" id="UP000479710"/>
    </source>
</evidence>